<dbReference type="EMBL" id="JABBCN010000003">
    <property type="protein sequence ID" value="NMX24829.1"/>
    <property type="molecule type" value="Genomic_DNA"/>
</dbReference>
<name>A0A7Y0VBI8_STRSA</name>
<evidence type="ECO:0000313" key="2">
    <source>
        <dbReference type="EMBL" id="NMX24829.1"/>
    </source>
</evidence>
<sequence>MFAFGNILISFLIGGFRLILRKAKSSVPSLWKVWNYLTSLGLLLFAGNLILLLLAAMNQTTQLFNLGVIWSCRSGTVLSRMCGLSAL</sequence>
<protein>
    <submittedName>
        <fullName evidence="2">Uncharacterized protein</fullName>
    </submittedName>
</protein>
<comment type="caution">
    <text evidence="2">The sequence shown here is derived from an EMBL/GenBank/DDBJ whole genome shotgun (WGS) entry which is preliminary data.</text>
</comment>
<keyword evidence="1" id="KW-0472">Membrane</keyword>
<dbReference type="AlphaFoldDB" id="A0A7Y0VBI8"/>
<organism evidence="2">
    <name type="scientific">Streptococcus sanguinis</name>
    <dbReference type="NCBI Taxonomy" id="1305"/>
    <lineage>
        <taxon>Bacteria</taxon>
        <taxon>Bacillati</taxon>
        <taxon>Bacillota</taxon>
        <taxon>Bacilli</taxon>
        <taxon>Lactobacillales</taxon>
        <taxon>Streptococcaceae</taxon>
        <taxon>Streptococcus</taxon>
    </lineage>
</organism>
<keyword evidence="1" id="KW-1133">Transmembrane helix</keyword>
<accession>A0A7Y0VBI8</accession>
<proteinExistence type="predicted"/>
<feature type="transmembrane region" description="Helical" evidence="1">
    <location>
        <begin position="33"/>
        <end position="56"/>
    </location>
</feature>
<evidence type="ECO:0000256" key="1">
    <source>
        <dbReference type="SAM" id="Phobius"/>
    </source>
</evidence>
<gene>
    <name evidence="2" type="ORF">HGP05_09015</name>
</gene>
<reference evidence="2" key="1">
    <citation type="submission" date="2020-04" db="EMBL/GenBank/DDBJ databases">
        <authorList>
            <person name="Chakraborty B."/>
            <person name="Walker A.R."/>
            <person name="Burne R.A."/>
        </authorList>
    </citation>
    <scope>NUCLEOTIDE SEQUENCE [LARGE SCALE GENOMIC DNA]</scope>
    <source>
        <strain evidence="2">BCA8</strain>
    </source>
</reference>
<keyword evidence="1" id="KW-0812">Transmembrane</keyword>